<protein>
    <submittedName>
        <fullName evidence="1">Uncharacterized protein</fullName>
    </submittedName>
</protein>
<name>A0ACB8T5I4_9AGAM</name>
<sequence>MGKTPILPWMNWTRPVDVDGEATSSSSEYKLLHSSCNTLFDAFVIDRTRRILWICQMTVAKEHRGSAREYEIIGQLRRKIEAAFKVKIDVKFVLVVPDEPRRPYEWHLPGGRSQPDVQGSVYRLRLPVLLLYD</sequence>
<reference evidence="1" key="1">
    <citation type="submission" date="2021-03" db="EMBL/GenBank/DDBJ databases">
        <authorList>
            <consortium name="DOE Joint Genome Institute"/>
            <person name="Ahrendt S."/>
            <person name="Looney B.P."/>
            <person name="Miyauchi S."/>
            <person name="Morin E."/>
            <person name="Drula E."/>
            <person name="Courty P.E."/>
            <person name="Chicoki N."/>
            <person name="Fauchery L."/>
            <person name="Kohler A."/>
            <person name="Kuo A."/>
            <person name="Labutti K."/>
            <person name="Pangilinan J."/>
            <person name="Lipzen A."/>
            <person name="Riley R."/>
            <person name="Andreopoulos W."/>
            <person name="He G."/>
            <person name="Johnson J."/>
            <person name="Barry K.W."/>
            <person name="Grigoriev I.V."/>
            <person name="Nagy L."/>
            <person name="Hibbett D."/>
            <person name="Henrissat B."/>
            <person name="Matheny P.B."/>
            <person name="Labbe J."/>
            <person name="Martin F."/>
        </authorList>
    </citation>
    <scope>NUCLEOTIDE SEQUENCE</scope>
    <source>
        <strain evidence="1">HHB10654</strain>
    </source>
</reference>
<evidence type="ECO:0000313" key="2">
    <source>
        <dbReference type="Proteomes" id="UP000814140"/>
    </source>
</evidence>
<dbReference type="EMBL" id="MU277200">
    <property type="protein sequence ID" value="KAI0064018.1"/>
    <property type="molecule type" value="Genomic_DNA"/>
</dbReference>
<dbReference type="Proteomes" id="UP000814140">
    <property type="component" value="Unassembled WGS sequence"/>
</dbReference>
<gene>
    <name evidence="1" type="ORF">BV25DRAFT_1914676</name>
</gene>
<organism evidence="1 2">
    <name type="scientific">Artomyces pyxidatus</name>
    <dbReference type="NCBI Taxonomy" id="48021"/>
    <lineage>
        <taxon>Eukaryota</taxon>
        <taxon>Fungi</taxon>
        <taxon>Dikarya</taxon>
        <taxon>Basidiomycota</taxon>
        <taxon>Agaricomycotina</taxon>
        <taxon>Agaricomycetes</taxon>
        <taxon>Russulales</taxon>
        <taxon>Auriscalpiaceae</taxon>
        <taxon>Artomyces</taxon>
    </lineage>
</organism>
<evidence type="ECO:0000313" key="1">
    <source>
        <dbReference type="EMBL" id="KAI0064018.1"/>
    </source>
</evidence>
<keyword evidence="2" id="KW-1185">Reference proteome</keyword>
<proteinExistence type="predicted"/>
<comment type="caution">
    <text evidence="1">The sequence shown here is derived from an EMBL/GenBank/DDBJ whole genome shotgun (WGS) entry which is preliminary data.</text>
</comment>
<reference evidence="1" key="2">
    <citation type="journal article" date="2022" name="New Phytol.">
        <title>Evolutionary transition to the ectomycorrhizal habit in the genomes of a hyperdiverse lineage of mushroom-forming fungi.</title>
        <authorList>
            <person name="Looney B."/>
            <person name="Miyauchi S."/>
            <person name="Morin E."/>
            <person name="Drula E."/>
            <person name="Courty P.E."/>
            <person name="Kohler A."/>
            <person name="Kuo A."/>
            <person name="LaButti K."/>
            <person name="Pangilinan J."/>
            <person name="Lipzen A."/>
            <person name="Riley R."/>
            <person name="Andreopoulos W."/>
            <person name="He G."/>
            <person name="Johnson J."/>
            <person name="Nolan M."/>
            <person name="Tritt A."/>
            <person name="Barry K.W."/>
            <person name="Grigoriev I.V."/>
            <person name="Nagy L.G."/>
            <person name="Hibbett D."/>
            <person name="Henrissat B."/>
            <person name="Matheny P.B."/>
            <person name="Labbe J."/>
            <person name="Martin F.M."/>
        </authorList>
    </citation>
    <scope>NUCLEOTIDE SEQUENCE</scope>
    <source>
        <strain evidence="1">HHB10654</strain>
    </source>
</reference>
<accession>A0ACB8T5I4</accession>